<evidence type="ECO:0000313" key="3">
    <source>
        <dbReference type="EMBL" id="KAJ1108098.1"/>
    </source>
</evidence>
<dbReference type="Pfam" id="PF06046">
    <property type="entry name" value="Sec6"/>
    <property type="match status" value="2"/>
</dbReference>
<reference evidence="3" key="1">
    <citation type="journal article" date="2022" name="bioRxiv">
        <title>Sequencing and chromosome-scale assembly of the giantPleurodeles waltlgenome.</title>
        <authorList>
            <person name="Brown T."/>
            <person name="Elewa A."/>
            <person name="Iarovenko S."/>
            <person name="Subramanian E."/>
            <person name="Araus A.J."/>
            <person name="Petzold A."/>
            <person name="Susuki M."/>
            <person name="Suzuki K.-i.T."/>
            <person name="Hayashi T."/>
            <person name="Toyoda A."/>
            <person name="Oliveira C."/>
            <person name="Osipova E."/>
            <person name="Leigh N.D."/>
            <person name="Simon A."/>
            <person name="Yun M.H."/>
        </authorList>
    </citation>
    <scope>NUCLEOTIDE SEQUENCE</scope>
    <source>
        <strain evidence="3">20211129_DDA</strain>
        <tissue evidence="3">Liver</tissue>
    </source>
</reference>
<accession>A0AAV7MWG2</accession>
<evidence type="ECO:0000256" key="1">
    <source>
        <dbReference type="ARBA" id="ARBA00009447"/>
    </source>
</evidence>
<feature type="region of interest" description="Disordered" evidence="2">
    <location>
        <begin position="114"/>
        <end position="193"/>
    </location>
</feature>
<sequence>MLLQKTMVPNWKIPQDPYPVSYSPLDVERLNLEGLLKRPAASETGTFQAPAGCVQRRGRLQTGSCLEPLAQINEMEVKLPASEGTLSGMVSIHSEQTNIAMDGTDLQRSKHMDTGLKWGDRAQRSFKGSNRGNEKKGHDKDAEGAKIQGKHKDSFIRRVGGSFKRKNRGKSDPCLPSKRDSGETNGSRENTENYSDVGSSYLKIYSVMEVNDLIKQRQLQEAYSIIKTMEKELSEQGTPEASSSSCSDHDRRVRDVEYLYKHLVEKMRSVIKNTLGKEAIEEKLLMAVVNVISEEEGHWTDHQHLPRSHSDTLESPRKWKEVWKASVQESVRERINSVLPPSEENLCFALHLTHLTKRVIEDLMKVKLYVKACYTEDFEVCDTYMNAFHGMVSSHIADSLLSRNLEFKDLYSVLAWVTKTYHSENLMGNSDLKPEFKTESLGPLLDADVLDKLQSDYLISLKATIKKYMENVCQIQNNDWDRENEPDTEILDGIYTSELYIDIQEMIGQHVIESGKISEYLQNETLRICLEEVAQIIPRLVKEFISWDQTKHFPLFMKYFVTYINGFCGIRCKLQTTDTTESNKLKNIITLATDELKKYFFKKLEQQTQPLFLKLLTRIWISSSETFQKLDEEVTQLSQDLKYLGLPAARNPINGELPPETSTICTCKVDFLSGVHKYLIKEYISLIMKHRLRLNRTNRGEAANKMRQEGELLNKKFINLVSESDWLCPAIPLISEVVGVKEEESMKEHLKQLVSTYPDLREEHVSSILYLQGTGRRKKMLMLRYFKKLQKDATAVPDADRLLFETIEVPTHVQCLPFT</sequence>
<comment type="similarity">
    <text evidence="1">Belongs to the SEC6 family.</text>
</comment>
<dbReference type="GO" id="GO:0051601">
    <property type="term" value="P:exocyst localization"/>
    <property type="evidence" value="ECO:0007669"/>
    <property type="project" value="TreeGrafter"/>
</dbReference>
<evidence type="ECO:0008006" key="5">
    <source>
        <dbReference type="Google" id="ProtNLM"/>
    </source>
</evidence>
<dbReference type="GO" id="GO:0000149">
    <property type="term" value="F:SNARE binding"/>
    <property type="evidence" value="ECO:0007669"/>
    <property type="project" value="TreeGrafter"/>
</dbReference>
<name>A0AAV7MWG2_PLEWA</name>
<dbReference type="InterPro" id="IPR010326">
    <property type="entry name" value="EXOC3/Sec6"/>
</dbReference>
<dbReference type="GO" id="GO:0006887">
    <property type="term" value="P:exocytosis"/>
    <property type="evidence" value="ECO:0007669"/>
    <property type="project" value="InterPro"/>
</dbReference>
<dbReference type="AlphaFoldDB" id="A0AAV7MWG2"/>
<dbReference type="Gene3D" id="1.10.357.70">
    <property type="entry name" value="Exocyst complex component Sec6, C-terminal domain"/>
    <property type="match status" value="1"/>
</dbReference>
<dbReference type="Gene3D" id="1.10.357.50">
    <property type="match status" value="1"/>
</dbReference>
<dbReference type="GO" id="GO:0000145">
    <property type="term" value="C:exocyst"/>
    <property type="evidence" value="ECO:0007669"/>
    <property type="project" value="InterPro"/>
</dbReference>
<dbReference type="PANTHER" id="PTHR21292:SF14">
    <property type="entry name" value="EXOCYST COMPLEX COMPONENT 3-LIKE PROTEIN 4"/>
    <property type="match status" value="1"/>
</dbReference>
<dbReference type="PANTHER" id="PTHR21292">
    <property type="entry name" value="EXOCYST COMPLEX COMPONENT SEC6-RELATED"/>
    <property type="match status" value="1"/>
</dbReference>
<feature type="compositionally biased region" description="Basic and acidic residues" evidence="2">
    <location>
        <begin position="114"/>
        <end position="123"/>
    </location>
</feature>
<feature type="compositionally biased region" description="Polar residues" evidence="2">
    <location>
        <begin position="183"/>
        <end position="193"/>
    </location>
</feature>
<keyword evidence="4" id="KW-1185">Reference proteome</keyword>
<comment type="caution">
    <text evidence="3">The sequence shown here is derived from an EMBL/GenBank/DDBJ whole genome shotgun (WGS) entry which is preliminary data.</text>
</comment>
<proteinExistence type="inferred from homology"/>
<dbReference type="InterPro" id="IPR042532">
    <property type="entry name" value="EXOC3/Sec6_C"/>
</dbReference>
<evidence type="ECO:0000313" key="4">
    <source>
        <dbReference type="Proteomes" id="UP001066276"/>
    </source>
</evidence>
<dbReference type="EMBL" id="JANPWB010000013">
    <property type="protein sequence ID" value="KAJ1108098.1"/>
    <property type="molecule type" value="Genomic_DNA"/>
</dbReference>
<protein>
    <recommendedName>
        <fullName evidence="5">Exocyst complex component 3</fullName>
    </recommendedName>
</protein>
<gene>
    <name evidence="3" type="ORF">NDU88_005480</name>
</gene>
<feature type="compositionally biased region" description="Basic and acidic residues" evidence="2">
    <location>
        <begin position="132"/>
        <end position="156"/>
    </location>
</feature>
<dbReference type="Proteomes" id="UP001066276">
    <property type="component" value="Chromosome 9"/>
</dbReference>
<evidence type="ECO:0000256" key="2">
    <source>
        <dbReference type="SAM" id="MobiDB-lite"/>
    </source>
</evidence>
<organism evidence="3 4">
    <name type="scientific">Pleurodeles waltl</name>
    <name type="common">Iberian ribbed newt</name>
    <dbReference type="NCBI Taxonomy" id="8319"/>
    <lineage>
        <taxon>Eukaryota</taxon>
        <taxon>Metazoa</taxon>
        <taxon>Chordata</taxon>
        <taxon>Craniata</taxon>
        <taxon>Vertebrata</taxon>
        <taxon>Euteleostomi</taxon>
        <taxon>Amphibia</taxon>
        <taxon>Batrachia</taxon>
        <taxon>Caudata</taxon>
        <taxon>Salamandroidea</taxon>
        <taxon>Salamandridae</taxon>
        <taxon>Pleurodelinae</taxon>
        <taxon>Pleurodeles</taxon>
    </lineage>
</organism>